<name>A0A0S4LVF4_9BACT</name>
<dbReference type="STRING" id="1742972.COMA1_60194"/>
<organism evidence="1 2">
    <name type="scientific">Candidatus Nitrospira nitrosa</name>
    <dbReference type="NCBI Taxonomy" id="1742972"/>
    <lineage>
        <taxon>Bacteria</taxon>
        <taxon>Pseudomonadati</taxon>
        <taxon>Nitrospirota</taxon>
        <taxon>Nitrospiria</taxon>
        <taxon>Nitrospirales</taxon>
        <taxon>Nitrospiraceae</taxon>
        <taxon>Nitrospira</taxon>
    </lineage>
</organism>
<evidence type="ECO:0000313" key="1">
    <source>
        <dbReference type="EMBL" id="CUS38994.1"/>
    </source>
</evidence>
<dbReference type="Proteomes" id="UP000199032">
    <property type="component" value="Unassembled WGS sequence"/>
</dbReference>
<accession>A0A0S4LVF4</accession>
<dbReference type="RefSeq" id="WP_090751034.1">
    <property type="nucleotide sequence ID" value="NZ_CZQA01000012.1"/>
</dbReference>
<dbReference type="AlphaFoldDB" id="A0A0S4LVF4"/>
<proteinExistence type="predicted"/>
<sequence>MAQGGSDKHQLAGLDHRERGFSRPVEFERAGEGYQAILRYESVRVTTEIHPTQDDALTILIQTLQAQGYRQLKTQRSFRDGVYLGSQELWVEYPDPPQGELDQSGFFEKLKSWFTSRSTNG</sequence>
<gene>
    <name evidence="1" type="ORF">COMA1_60194</name>
</gene>
<dbReference type="EMBL" id="CZQA01000012">
    <property type="protein sequence ID" value="CUS38994.1"/>
    <property type="molecule type" value="Genomic_DNA"/>
</dbReference>
<evidence type="ECO:0000313" key="2">
    <source>
        <dbReference type="Proteomes" id="UP000199032"/>
    </source>
</evidence>
<keyword evidence="2" id="KW-1185">Reference proteome</keyword>
<reference evidence="1 2" key="1">
    <citation type="submission" date="2015-10" db="EMBL/GenBank/DDBJ databases">
        <authorList>
            <person name="Gilbert D.G."/>
        </authorList>
    </citation>
    <scope>NUCLEOTIDE SEQUENCE [LARGE SCALE GENOMIC DNA]</scope>
    <source>
        <strain evidence="1">COMA1</strain>
    </source>
</reference>
<dbReference type="OrthoDB" id="9793062at2"/>
<protein>
    <submittedName>
        <fullName evidence="1">Uncharacterized protein</fullName>
    </submittedName>
</protein>